<reference evidence="7 8" key="2">
    <citation type="submission" date="2006-07" db="EMBL/GenBank/DDBJ databases">
        <title>Sequencing of the draft genome and assembly of Chlorobium ferroxidans DSM 13031.</title>
        <authorList>
            <consortium name="US DOE Joint Genome Institute (JGI-PGF)"/>
            <person name="Copeland A."/>
            <person name="Lucas S."/>
            <person name="Lapidus A."/>
            <person name="Barry K."/>
            <person name="Glavina del Rio T."/>
            <person name="Dalin E."/>
            <person name="Tice H."/>
            <person name="Bruce D."/>
            <person name="Pitluck S."/>
            <person name="Richardson P."/>
        </authorList>
    </citation>
    <scope>NUCLEOTIDE SEQUENCE [LARGE SCALE GENOMIC DNA]</scope>
    <source>
        <strain evidence="7 8">DSM 13031</strain>
    </source>
</reference>
<dbReference type="AlphaFoldDB" id="Q0YUC8"/>
<comment type="pathway">
    <text evidence="4">Quinol/quinone metabolism; menaquinone biosynthesis.</text>
</comment>
<keyword evidence="4" id="KW-0474">Menaquinone biosynthesis</keyword>
<dbReference type="EC" id="4.2.1.113" evidence="4 5"/>
<dbReference type="Pfam" id="PF21508">
    <property type="entry name" value="MenC_N"/>
    <property type="match status" value="1"/>
</dbReference>
<keyword evidence="8" id="KW-1185">Reference proteome</keyword>
<comment type="cofactor">
    <cofactor evidence="4">
        <name>a divalent metal cation</name>
        <dbReference type="ChEBI" id="CHEBI:60240"/>
    </cofactor>
</comment>
<evidence type="ECO:0000256" key="2">
    <source>
        <dbReference type="ARBA" id="ARBA00022842"/>
    </source>
</evidence>
<dbReference type="CDD" id="cd03320">
    <property type="entry name" value="OSBS"/>
    <property type="match status" value="1"/>
</dbReference>
<dbReference type="SFLD" id="SFLDS00001">
    <property type="entry name" value="Enolase"/>
    <property type="match status" value="1"/>
</dbReference>
<dbReference type="InterPro" id="IPR036849">
    <property type="entry name" value="Enolase-like_C_sf"/>
</dbReference>
<feature type="active site" description="Proton donor" evidence="4">
    <location>
        <position position="153"/>
    </location>
</feature>
<evidence type="ECO:0000259" key="6">
    <source>
        <dbReference type="SMART" id="SM00922"/>
    </source>
</evidence>
<feature type="binding site" evidence="4">
    <location>
        <position position="208"/>
    </location>
    <ligand>
        <name>Mg(2+)</name>
        <dbReference type="ChEBI" id="CHEBI:18420"/>
    </ligand>
</feature>
<keyword evidence="1 4" id="KW-0479">Metal-binding</keyword>
<evidence type="ECO:0000313" key="7">
    <source>
        <dbReference type="EMBL" id="EAT60100.1"/>
    </source>
</evidence>
<dbReference type="InterPro" id="IPR041338">
    <property type="entry name" value="OSBS_N"/>
</dbReference>
<comment type="catalytic activity">
    <reaction evidence="4">
        <text>(1R,6R)-6-hydroxy-2-succinyl-cyclohexa-2,4-diene-1-carboxylate = 2-succinylbenzoate + H2O</text>
        <dbReference type="Rhea" id="RHEA:10196"/>
        <dbReference type="ChEBI" id="CHEBI:15377"/>
        <dbReference type="ChEBI" id="CHEBI:18325"/>
        <dbReference type="ChEBI" id="CHEBI:58689"/>
        <dbReference type="EC" id="4.2.1.113"/>
    </reaction>
</comment>
<feature type="binding site" evidence="4">
    <location>
        <position position="231"/>
    </location>
    <ligand>
        <name>Mg(2+)</name>
        <dbReference type="ChEBI" id="CHEBI:18420"/>
    </ligand>
</feature>
<comment type="similarity">
    <text evidence="4">Belongs to the mandelate racemase/muconate lactonizing enzyme family. MenC type 1 subfamily.</text>
</comment>
<dbReference type="SUPFAM" id="SSF54826">
    <property type="entry name" value="Enolase N-terminal domain-like"/>
    <property type="match status" value="1"/>
</dbReference>
<dbReference type="OrthoDB" id="9775391at2"/>
<keyword evidence="3 4" id="KW-0456">Lyase</keyword>
<dbReference type="EMBL" id="AASE01000001">
    <property type="protein sequence ID" value="EAT60100.1"/>
    <property type="molecule type" value="Genomic_DNA"/>
</dbReference>
<evidence type="ECO:0000313" key="8">
    <source>
        <dbReference type="Proteomes" id="UP000004162"/>
    </source>
</evidence>
<dbReference type="Gene3D" id="3.30.390.10">
    <property type="entry name" value="Enolase-like, N-terminal domain"/>
    <property type="match status" value="1"/>
</dbReference>
<keyword evidence="2 4" id="KW-0460">Magnesium</keyword>
<protein>
    <recommendedName>
        <fullName evidence="4 5">o-succinylbenzoate synthase</fullName>
        <shortName evidence="4">OSB synthase</shortName>
        <shortName evidence="4">OSBS</shortName>
        <ecNumber evidence="4 5">4.2.1.113</ecNumber>
    </recommendedName>
    <alternativeName>
        <fullName evidence="4">4-(2'-carboxyphenyl)-4-oxybutyric acid synthase</fullName>
    </alternativeName>
    <alternativeName>
        <fullName evidence="4">o-succinylbenzoic acid synthase</fullName>
    </alternativeName>
</protein>
<dbReference type="InterPro" id="IPR029017">
    <property type="entry name" value="Enolase-like_N"/>
</dbReference>
<dbReference type="SMART" id="SM00922">
    <property type="entry name" value="MR_MLE"/>
    <property type="match status" value="1"/>
</dbReference>
<evidence type="ECO:0000256" key="1">
    <source>
        <dbReference type="ARBA" id="ARBA00022723"/>
    </source>
</evidence>
<accession>Q0YUC8</accession>
<dbReference type="NCBIfam" id="TIGR01927">
    <property type="entry name" value="menC_gam_Gplu"/>
    <property type="match status" value="1"/>
</dbReference>
<feature type="binding site" evidence="4">
    <location>
        <position position="182"/>
    </location>
    <ligand>
        <name>Mg(2+)</name>
        <dbReference type="ChEBI" id="CHEBI:18420"/>
    </ligand>
</feature>
<dbReference type="GO" id="GO:0009234">
    <property type="term" value="P:menaquinone biosynthetic process"/>
    <property type="evidence" value="ECO:0007669"/>
    <property type="project" value="UniProtKB-UniRule"/>
</dbReference>
<comment type="function">
    <text evidence="4">Converts 2-succinyl-6-hydroxy-2,4-cyclohexadiene-1-carboxylate (SHCHC) to 2-succinylbenzoate (OSB).</text>
</comment>
<dbReference type="SFLD" id="SFLDG00180">
    <property type="entry name" value="muconate_cycloisomerase"/>
    <property type="match status" value="1"/>
</dbReference>
<dbReference type="Proteomes" id="UP000004162">
    <property type="component" value="Unassembled WGS sequence"/>
</dbReference>
<reference evidence="7 8" key="1">
    <citation type="submission" date="2006-07" db="EMBL/GenBank/DDBJ databases">
        <title>Annotation of the draft genome assembly of Chlorobium ferroxidans DSM 13031.</title>
        <authorList>
            <consortium name="US DOE Joint Genome Institute (JGI-ORNL)"/>
            <person name="Larimer F."/>
            <person name="Land M."/>
            <person name="Hauser L."/>
        </authorList>
    </citation>
    <scope>NUCLEOTIDE SEQUENCE [LARGE SCALE GENOMIC DNA]</scope>
    <source>
        <strain evidence="7 8">DSM 13031</strain>
    </source>
</reference>
<dbReference type="PANTHER" id="PTHR42916">
    <property type="entry name" value="2-SUCCINYL-5-ENOLPYRUVYL-6-HYDROXY-3-CYCLOHEXENE-1-CARBOXYLATE SYNTHASE"/>
    <property type="match status" value="1"/>
</dbReference>
<name>Q0YUC8_9CHLB</name>
<dbReference type="InterPro" id="IPR029065">
    <property type="entry name" value="Enolase_C-like"/>
</dbReference>
<dbReference type="SFLD" id="SFLDF00009">
    <property type="entry name" value="o-succinylbenzoate_synthase"/>
    <property type="match status" value="1"/>
</dbReference>
<dbReference type="HAMAP" id="MF_00470">
    <property type="entry name" value="MenC_1"/>
    <property type="match status" value="1"/>
</dbReference>
<evidence type="ECO:0000256" key="3">
    <source>
        <dbReference type="ARBA" id="ARBA00023239"/>
    </source>
</evidence>
<sequence>MRASHVTLYRYSIPFTEPVTVKGVRLLQREGIIIGLTSRESSRVAYGEIAPLPGLHRELFQSAEAQLIEVLAKHNFAASGIMQEQLYPSVRTGLEMAMINLETADKGGRSAFSPLSGSAKQVPLNALLFGDTAKIIERAELLFNVGYRTFKLKITAGKTDDALRSLEALHRTFGRQIELRLDANQSLMMDEALDFARSAPAGSIEYIEEPLQDAELIGEFHAKTGLYSALDETLWQKPEMLSHIPVAALKALILKPNRLGGISVALHFARYAQENRLKAVFSSAFESGVSLSFYTMLAASLSTEPAACGLDTFRYLEYDLLESPFGTENGVLDAEALYLGGQKVNEHLLKRTSLWTL</sequence>
<feature type="domain" description="Mandelate racemase/muconate lactonizing enzyme C-terminal" evidence="6">
    <location>
        <begin position="129"/>
        <end position="227"/>
    </location>
</feature>
<organism evidence="7 8">
    <name type="scientific">Chlorobium ferrooxidans DSM 13031</name>
    <dbReference type="NCBI Taxonomy" id="377431"/>
    <lineage>
        <taxon>Bacteria</taxon>
        <taxon>Pseudomonadati</taxon>
        <taxon>Chlorobiota</taxon>
        <taxon>Chlorobiia</taxon>
        <taxon>Chlorobiales</taxon>
        <taxon>Chlorobiaceae</taxon>
        <taxon>Chlorobium/Pelodictyon group</taxon>
        <taxon>Chlorobium</taxon>
    </lineage>
</organism>
<gene>
    <name evidence="4" type="primary">menC</name>
    <name evidence="7" type="ORF">CferDRAFT_2107</name>
</gene>
<dbReference type="InterPro" id="IPR010196">
    <property type="entry name" value="OSB_synthase_MenC1"/>
</dbReference>
<dbReference type="InterPro" id="IPR013342">
    <property type="entry name" value="Mandelate_racemase_C"/>
</dbReference>
<evidence type="ECO:0000256" key="4">
    <source>
        <dbReference type="HAMAP-Rule" id="MF_00470"/>
    </source>
</evidence>
<proteinExistence type="inferred from homology"/>
<comment type="pathway">
    <text evidence="4">Quinol/quinone metabolism; 1,4-dihydroxy-2-naphthoate biosynthesis; 1,4-dihydroxy-2-naphthoate from chorismate: step 4/7.</text>
</comment>
<dbReference type="SUPFAM" id="SSF51604">
    <property type="entry name" value="Enolase C-terminal domain-like"/>
    <property type="match status" value="1"/>
</dbReference>
<dbReference type="UniPathway" id="UPA01057">
    <property type="reaction ID" value="UER00165"/>
</dbReference>
<evidence type="ECO:0000256" key="5">
    <source>
        <dbReference type="NCBIfam" id="TIGR01927"/>
    </source>
</evidence>
<dbReference type="GO" id="GO:0043748">
    <property type="term" value="F:O-succinylbenzoate synthase activity"/>
    <property type="evidence" value="ECO:0007669"/>
    <property type="project" value="UniProtKB-EC"/>
</dbReference>
<comment type="caution">
    <text evidence="7">The sequence shown here is derived from an EMBL/GenBank/DDBJ whole genome shotgun (WGS) entry which is preliminary data.</text>
</comment>
<dbReference type="UniPathway" id="UPA00079"/>
<feature type="active site" description="Proton acceptor" evidence="4">
    <location>
        <position position="255"/>
    </location>
</feature>
<dbReference type="GO" id="GO:0000287">
    <property type="term" value="F:magnesium ion binding"/>
    <property type="evidence" value="ECO:0007669"/>
    <property type="project" value="UniProtKB-UniRule"/>
</dbReference>
<dbReference type="RefSeq" id="WP_006365376.1">
    <property type="nucleotide sequence ID" value="NZ_AASE01000001.1"/>
</dbReference>
<dbReference type="Pfam" id="PF13378">
    <property type="entry name" value="MR_MLE_C"/>
    <property type="match status" value="1"/>
</dbReference>
<dbReference type="Gene3D" id="3.20.20.120">
    <property type="entry name" value="Enolase-like C-terminal domain"/>
    <property type="match status" value="1"/>
</dbReference>
<dbReference type="PANTHER" id="PTHR42916:SF1">
    <property type="entry name" value="PROTEIN PHYLLO, CHLOROPLASTIC"/>
    <property type="match status" value="1"/>
</dbReference>